<comment type="caution">
    <text evidence="2">The sequence shown here is derived from an EMBL/GenBank/DDBJ whole genome shotgun (WGS) entry which is preliminary data.</text>
</comment>
<dbReference type="AlphaFoldDB" id="A0A8S1RAG1"/>
<dbReference type="EMBL" id="CAJJDN010000150">
    <property type="protein sequence ID" value="CAD8124252.1"/>
    <property type="molecule type" value="Genomic_DNA"/>
</dbReference>
<sequence length="150" mass="18471">MIENSIITEGKEIIHNNENRNLDGDIFEKVYQQEDIKEQLSIDEIQMQMYKRKKRKNKKKIREEKEYKGQLKNERKMNKKYMNKENKNKQHQEIQKQAFQRKQTSMNLKITRLKLNQQQYSSQLQNSFGKIIILNNFLSLKNYLEFYKYR</sequence>
<proteinExistence type="predicted"/>
<feature type="region of interest" description="Disordered" evidence="1">
    <location>
        <begin position="51"/>
        <end position="76"/>
    </location>
</feature>
<dbReference type="Proteomes" id="UP000692954">
    <property type="component" value="Unassembled WGS sequence"/>
</dbReference>
<reference evidence="2" key="1">
    <citation type="submission" date="2021-01" db="EMBL/GenBank/DDBJ databases">
        <authorList>
            <consortium name="Genoscope - CEA"/>
            <person name="William W."/>
        </authorList>
    </citation>
    <scope>NUCLEOTIDE SEQUENCE</scope>
</reference>
<gene>
    <name evidence="2" type="ORF">PSON_ATCC_30995.1.T1500031</name>
</gene>
<evidence type="ECO:0000313" key="2">
    <source>
        <dbReference type="EMBL" id="CAD8124252.1"/>
    </source>
</evidence>
<name>A0A8S1RAG1_9CILI</name>
<evidence type="ECO:0000256" key="1">
    <source>
        <dbReference type="SAM" id="MobiDB-lite"/>
    </source>
</evidence>
<feature type="compositionally biased region" description="Basic and acidic residues" evidence="1">
    <location>
        <begin position="61"/>
        <end position="76"/>
    </location>
</feature>
<organism evidence="2 3">
    <name type="scientific">Paramecium sonneborni</name>
    <dbReference type="NCBI Taxonomy" id="65129"/>
    <lineage>
        <taxon>Eukaryota</taxon>
        <taxon>Sar</taxon>
        <taxon>Alveolata</taxon>
        <taxon>Ciliophora</taxon>
        <taxon>Intramacronucleata</taxon>
        <taxon>Oligohymenophorea</taxon>
        <taxon>Peniculida</taxon>
        <taxon>Parameciidae</taxon>
        <taxon>Paramecium</taxon>
    </lineage>
</organism>
<keyword evidence="3" id="KW-1185">Reference proteome</keyword>
<protein>
    <submittedName>
        <fullName evidence="2">Uncharacterized protein</fullName>
    </submittedName>
</protein>
<feature type="compositionally biased region" description="Basic residues" evidence="1">
    <location>
        <begin position="51"/>
        <end position="60"/>
    </location>
</feature>
<accession>A0A8S1RAG1</accession>
<evidence type="ECO:0000313" key="3">
    <source>
        <dbReference type="Proteomes" id="UP000692954"/>
    </source>
</evidence>